<dbReference type="InterPro" id="IPR000182">
    <property type="entry name" value="GNAT_dom"/>
</dbReference>
<dbReference type="Proteomes" id="UP000756921">
    <property type="component" value="Unassembled WGS sequence"/>
</dbReference>
<dbReference type="Gene3D" id="3.40.630.30">
    <property type="match status" value="1"/>
</dbReference>
<keyword evidence="3" id="KW-1185">Reference proteome</keyword>
<comment type="caution">
    <text evidence="2">The sequence shown here is derived from an EMBL/GenBank/DDBJ whole genome shotgun (WGS) entry which is preliminary data.</text>
</comment>
<dbReference type="CDD" id="cd04301">
    <property type="entry name" value="NAT_SF"/>
    <property type="match status" value="1"/>
</dbReference>
<gene>
    <name evidence="2" type="ORF">PMIN01_00041</name>
</gene>
<dbReference type="OrthoDB" id="2821191at2759"/>
<dbReference type="EMBL" id="WJXW01000001">
    <property type="protein sequence ID" value="KAF9740502.1"/>
    <property type="molecule type" value="Genomic_DNA"/>
</dbReference>
<dbReference type="GO" id="GO:0016747">
    <property type="term" value="F:acyltransferase activity, transferring groups other than amino-acyl groups"/>
    <property type="evidence" value="ECO:0007669"/>
    <property type="project" value="InterPro"/>
</dbReference>
<sequence length="190" mass="20674">MATVDSKSSGLAEVTLRPGTEADIPVMLRLMDERTAWLVTQGLSGQWGTERQSDQPRRVEGATKMAKSGGTWIAIEKGPSESNEQVLGVLTVGDAASYVNPATEPELYINYLITDPKRGGGRGLGSMLVEKAKTLAREKGVPIIRLDCYAGGDGKLVRWYESQGFQKQEAFKEKGWPGQVLSMRLQGDQS</sequence>
<reference evidence="2" key="1">
    <citation type="journal article" date="2020" name="Mol. Plant Microbe Interact.">
        <title>Genome Sequence of the Biocontrol Agent Coniothyrium minitans strain Conio (IMI 134523).</title>
        <authorList>
            <person name="Patel D."/>
            <person name="Shittu T.A."/>
            <person name="Baroncelli R."/>
            <person name="Muthumeenakshi S."/>
            <person name="Osborne T.H."/>
            <person name="Janganan T.K."/>
            <person name="Sreenivasaprasad S."/>
        </authorList>
    </citation>
    <scope>NUCLEOTIDE SEQUENCE</scope>
    <source>
        <strain evidence="2">Conio</strain>
    </source>
</reference>
<dbReference type="Pfam" id="PF00583">
    <property type="entry name" value="Acetyltransf_1"/>
    <property type="match status" value="1"/>
</dbReference>
<proteinExistence type="predicted"/>
<dbReference type="SUPFAM" id="SSF55729">
    <property type="entry name" value="Acyl-CoA N-acyltransferases (Nat)"/>
    <property type="match status" value="1"/>
</dbReference>
<organism evidence="2 3">
    <name type="scientific">Paraphaeosphaeria minitans</name>
    <dbReference type="NCBI Taxonomy" id="565426"/>
    <lineage>
        <taxon>Eukaryota</taxon>
        <taxon>Fungi</taxon>
        <taxon>Dikarya</taxon>
        <taxon>Ascomycota</taxon>
        <taxon>Pezizomycotina</taxon>
        <taxon>Dothideomycetes</taxon>
        <taxon>Pleosporomycetidae</taxon>
        <taxon>Pleosporales</taxon>
        <taxon>Massarineae</taxon>
        <taxon>Didymosphaeriaceae</taxon>
        <taxon>Paraphaeosphaeria</taxon>
    </lineage>
</organism>
<name>A0A9P6GRH5_9PLEO</name>
<protein>
    <submittedName>
        <fullName evidence="2">Acetyltransferase</fullName>
    </submittedName>
</protein>
<evidence type="ECO:0000259" key="1">
    <source>
        <dbReference type="PROSITE" id="PS51186"/>
    </source>
</evidence>
<dbReference type="InterPro" id="IPR016181">
    <property type="entry name" value="Acyl_CoA_acyltransferase"/>
</dbReference>
<evidence type="ECO:0000313" key="2">
    <source>
        <dbReference type="EMBL" id="KAF9740502.1"/>
    </source>
</evidence>
<accession>A0A9P6GRH5</accession>
<dbReference type="AlphaFoldDB" id="A0A9P6GRH5"/>
<evidence type="ECO:0000313" key="3">
    <source>
        <dbReference type="Proteomes" id="UP000756921"/>
    </source>
</evidence>
<feature type="domain" description="N-acetyltransferase" evidence="1">
    <location>
        <begin position="14"/>
        <end position="188"/>
    </location>
</feature>
<dbReference type="PROSITE" id="PS51186">
    <property type="entry name" value="GNAT"/>
    <property type="match status" value="1"/>
</dbReference>